<reference evidence="2 3" key="1">
    <citation type="submission" date="2019-08" db="EMBL/GenBank/DDBJ databases">
        <title>In-depth cultivation of the pig gut microbiome towards novel bacterial diversity and tailored functional studies.</title>
        <authorList>
            <person name="Wylensek D."/>
            <person name="Hitch T.C.A."/>
            <person name="Clavel T."/>
        </authorList>
    </citation>
    <scope>NUCLEOTIDE SEQUENCE [LARGE SCALE GENOMIC DNA]</scope>
    <source>
        <strain evidence="2 3">BBE-744-WT-12</strain>
    </source>
</reference>
<keyword evidence="3" id="KW-1185">Reference proteome</keyword>
<protein>
    <submittedName>
        <fullName evidence="2">Uncharacterized protein</fullName>
    </submittedName>
</protein>
<feature type="transmembrane region" description="Helical" evidence="1">
    <location>
        <begin position="54"/>
        <end position="75"/>
    </location>
</feature>
<keyword evidence="1" id="KW-0812">Transmembrane</keyword>
<proteinExistence type="predicted"/>
<dbReference type="AlphaFoldDB" id="A0A844G2R4"/>
<comment type="caution">
    <text evidence="2">The sequence shown here is derived from an EMBL/GenBank/DDBJ whole genome shotgun (WGS) entry which is preliminary data.</text>
</comment>
<keyword evidence="1" id="KW-0472">Membrane</keyword>
<accession>A0A844G2R4</accession>
<feature type="transmembrane region" description="Helical" evidence="1">
    <location>
        <begin position="12"/>
        <end position="34"/>
    </location>
</feature>
<evidence type="ECO:0000256" key="1">
    <source>
        <dbReference type="SAM" id="Phobius"/>
    </source>
</evidence>
<name>A0A844G2R4_9BACT</name>
<feature type="transmembrane region" description="Helical" evidence="1">
    <location>
        <begin position="87"/>
        <end position="110"/>
    </location>
</feature>
<evidence type="ECO:0000313" key="3">
    <source>
        <dbReference type="Proteomes" id="UP000435649"/>
    </source>
</evidence>
<dbReference type="EMBL" id="VUNS01000008">
    <property type="protein sequence ID" value="MST97202.1"/>
    <property type="molecule type" value="Genomic_DNA"/>
</dbReference>
<sequence>MAEDGNTGIAKVAVFFLTAWFVAFLFGSLGEAFLRRGWGDMFRLLPLLTRLAVNGGYSGIMIFFTVAWVAAWLILDRRGSVSACRILLAAAVSAEAAALFVFFLCIVRIIL</sequence>
<organism evidence="2 3">
    <name type="scientific">Victivallis lenta</name>
    <dbReference type="NCBI Taxonomy" id="2606640"/>
    <lineage>
        <taxon>Bacteria</taxon>
        <taxon>Pseudomonadati</taxon>
        <taxon>Lentisphaerota</taxon>
        <taxon>Lentisphaeria</taxon>
        <taxon>Victivallales</taxon>
        <taxon>Victivallaceae</taxon>
        <taxon>Victivallis</taxon>
    </lineage>
</organism>
<gene>
    <name evidence="2" type="ORF">FYJ85_09115</name>
</gene>
<dbReference type="RefSeq" id="WP_154418080.1">
    <property type="nucleotide sequence ID" value="NZ_CALXOB010000020.1"/>
</dbReference>
<keyword evidence="1" id="KW-1133">Transmembrane helix</keyword>
<dbReference type="Proteomes" id="UP000435649">
    <property type="component" value="Unassembled WGS sequence"/>
</dbReference>
<evidence type="ECO:0000313" key="2">
    <source>
        <dbReference type="EMBL" id="MST97202.1"/>
    </source>
</evidence>